<feature type="region of interest" description="Disordered" evidence="6">
    <location>
        <begin position="225"/>
        <end position="268"/>
    </location>
</feature>
<evidence type="ECO:0000256" key="4">
    <source>
        <dbReference type="ARBA" id="ARBA00022825"/>
    </source>
</evidence>
<dbReference type="InterPro" id="IPR050131">
    <property type="entry name" value="Peptidase_S8_subtilisin-like"/>
</dbReference>
<dbReference type="InterPro" id="IPR036852">
    <property type="entry name" value="Peptidase_S8/S53_dom_sf"/>
</dbReference>
<comment type="caution">
    <text evidence="9">The sequence shown here is derived from an EMBL/GenBank/DDBJ whole genome shotgun (WGS) entry which is preliminary data.</text>
</comment>
<feature type="active site" description="Charge relay system" evidence="5">
    <location>
        <position position="671"/>
    </location>
</feature>
<evidence type="ECO:0000256" key="5">
    <source>
        <dbReference type="PROSITE-ProRule" id="PRU01240"/>
    </source>
</evidence>
<protein>
    <submittedName>
        <fullName evidence="9">Uncharacterized protein</fullName>
    </submittedName>
</protein>
<accession>A0A3D8SD40</accession>
<evidence type="ECO:0000259" key="8">
    <source>
        <dbReference type="Pfam" id="PF24476"/>
    </source>
</evidence>
<keyword evidence="2 5" id="KW-0645">Protease</keyword>
<dbReference type="AlphaFoldDB" id="A0A3D8SD40"/>
<feature type="domain" description="Peptidase S8/S53" evidence="7">
    <location>
        <begin position="664"/>
        <end position="887"/>
    </location>
</feature>
<sequence>MPKPGLLHGGTSSEGSEELRYIRTLFENRHRLIQKYKYQPLEIVQETQSDIKLSNTVGFVDFGLRDFLGNTSLEEYFEGDLDLDDSKMQDQFKALCEVFDGNINTDQLDLVGLRDARQHQHLQEKSSYKNLSAVEHLLRTTSWTFHLVAGQGLNLFRLASEHVAVRALAVIDKANDFFYRSSRPTLIDIPPPQPIAAAQTDSSDGSDSQHWHIPALKALLELLPQKEPGDNSNSVDGKSPQQLDFCSEEHSRSEENRTQQQSSIRENGHEHTVLVKILDWDATKSHTTGSTSALDIFLSTCNASSTCEEPSKWQECHCDSHSTINPRWWKPIKNLCQEIKDAEYMICRLCLAATNEKLFAFSVGSNATHIQWRKSYEGYQPTKSLRSLLPSDDPQTTPNARSTPTFDLKQRRTLAAKLASSLCLFLGNRQTLKSWDAEHIYFPLASNGDLLQEHPFGLYIADDNDADLEILKNSDFNKPIPMFVALARLLMEIEDDVCLKDLSSEDLRKKVILGINQRFISKSGHEGDGEIDKVNDISRVEYLYAVNFLLTLHIVYRSVTVEGKARLNNDFIEILKSIIRTKVADTLAHTIPGNVRSPGYLSREPLYSLGCQNSSIILFDDKDSAGDSNTAKDFYDKLQTFQDACEARSKQLETSKKLRGSARRVRIAILDTGINRAHKGIDAGFDMKRLDKKRCYSWVDEGTSVHDNHGHGTNVTALVLRVAPEAEIYIAKVFSGGEVQDNEVHNVAKAIHYAVNEWDVDIISMSFGLKSFDSINQKLRQAYTDIATEIENSKNKILFAAAANAGDNTGRAFPASCEEVICVHASNGKGKDGRISPNAKGREDNFMTLGIAVECDNLDDPKSPKKEYRSGTSYATPIAAAIAAQVLYVTECLMDVRTANLQCLRTRKGMRKMFELMCEPTSSSGYRFLAPWVKCWPEQWHENEDKITWVQSTIHTTEGLQYSVNEKRTDTERLDAQEIHIL</sequence>
<dbReference type="OrthoDB" id="206201at2759"/>
<gene>
    <name evidence="9" type="ORF">BP6252_01819</name>
</gene>
<feature type="region of interest" description="Disordered" evidence="6">
    <location>
        <begin position="189"/>
        <end position="209"/>
    </location>
</feature>
<dbReference type="PRINTS" id="PR00723">
    <property type="entry name" value="SUBTILISIN"/>
</dbReference>
<keyword evidence="4 5" id="KW-0720">Serine protease</keyword>
<name>A0A3D8SD40_9HELO</name>
<evidence type="ECO:0000256" key="6">
    <source>
        <dbReference type="SAM" id="MobiDB-lite"/>
    </source>
</evidence>
<feature type="compositionally biased region" description="Polar residues" evidence="6">
    <location>
        <begin position="230"/>
        <end position="244"/>
    </location>
</feature>
<dbReference type="InterPro" id="IPR023828">
    <property type="entry name" value="Peptidase_S8_Ser-AS"/>
</dbReference>
<dbReference type="CDD" id="cd00306">
    <property type="entry name" value="Peptidases_S8_S53"/>
    <property type="match status" value="1"/>
</dbReference>
<dbReference type="InterPro" id="IPR015500">
    <property type="entry name" value="Peptidase_S8_subtilisin-rel"/>
</dbReference>
<feature type="active site" description="Charge relay system" evidence="5">
    <location>
        <position position="711"/>
    </location>
</feature>
<reference evidence="9 10" key="1">
    <citation type="journal article" date="2018" name="IMA Fungus">
        <title>IMA Genome-F 9: Draft genome sequence of Annulohypoxylon stygium, Aspergillus mulundensis, Berkeleyomyces basicola (syn. Thielaviopsis basicola), Ceratocystis smalleyi, two Cercospora beticola strains, Coleophoma cylindrospora, Fusarium fracticaudum, Phialophora cf. hyalina, and Morchella septimelata.</title>
        <authorList>
            <person name="Wingfield B.D."/>
            <person name="Bills G.F."/>
            <person name="Dong Y."/>
            <person name="Huang W."/>
            <person name="Nel W.J."/>
            <person name="Swalarsk-Parry B.S."/>
            <person name="Vaghefi N."/>
            <person name="Wilken P.M."/>
            <person name="An Z."/>
            <person name="de Beer Z.W."/>
            <person name="De Vos L."/>
            <person name="Chen L."/>
            <person name="Duong T.A."/>
            <person name="Gao Y."/>
            <person name="Hammerbacher A."/>
            <person name="Kikkert J.R."/>
            <person name="Li Y."/>
            <person name="Li H."/>
            <person name="Li K."/>
            <person name="Li Q."/>
            <person name="Liu X."/>
            <person name="Ma X."/>
            <person name="Naidoo K."/>
            <person name="Pethybridge S.J."/>
            <person name="Sun J."/>
            <person name="Steenkamp E.T."/>
            <person name="van der Nest M.A."/>
            <person name="van Wyk S."/>
            <person name="Wingfield M.J."/>
            <person name="Xiong C."/>
            <person name="Yue Q."/>
            <person name="Zhang X."/>
        </authorList>
    </citation>
    <scope>NUCLEOTIDE SEQUENCE [LARGE SCALE GENOMIC DNA]</scope>
    <source>
        <strain evidence="9 10">BP6252</strain>
    </source>
</reference>
<dbReference type="PROSITE" id="PS00138">
    <property type="entry name" value="SUBTILASE_SER"/>
    <property type="match status" value="1"/>
</dbReference>
<evidence type="ECO:0000256" key="2">
    <source>
        <dbReference type="ARBA" id="ARBA00022670"/>
    </source>
</evidence>
<evidence type="ECO:0000313" key="10">
    <source>
        <dbReference type="Proteomes" id="UP000256645"/>
    </source>
</evidence>
<dbReference type="GO" id="GO:0006508">
    <property type="term" value="P:proteolysis"/>
    <property type="evidence" value="ECO:0007669"/>
    <property type="project" value="UniProtKB-KW"/>
</dbReference>
<keyword evidence="10" id="KW-1185">Reference proteome</keyword>
<organism evidence="9 10">
    <name type="scientific">Coleophoma cylindrospora</name>
    <dbReference type="NCBI Taxonomy" id="1849047"/>
    <lineage>
        <taxon>Eukaryota</taxon>
        <taxon>Fungi</taxon>
        <taxon>Dikarya</taxon>
        <taxon>Ascomycota</taxon>
        <taxon>Pezizomycotina</taxon>
        <taxon>Leotiomycetes</taxon>
        <taxon>Helotiales</taxon>
        <taxon>Dermateaceae</taxon>
        <taxon>Coleophoma</taxon>
    </lineage>
</organism>
<evidence type="ECO:0000259" key="7">
    <source>
        <dbReference type="Pfam" id="PF00082"/>
    </source>
</evidence>
<feature type="compositionally biased region" description="Basic and acidic residues" evidence="6">
    <location>
        <begin position="247"/>
        <end position="257"/>
    </location>
</feature>
<comment type="similarity">
    <text evidence="1 5">Belongs to the peptidase S8 family.</text>
</comment>
<keyword evidence="3 5" id="KW-0378">Hydrolase</keyword>
<dbReference type="PANTHER" id="PTHR43806:SF11">
    <property type="entry name" value="CEREVISIN-RELATED"/>
    <property type="match status" value="1"/>
</dbReference>
<dbReference type="InterPro" id="IPR000209">
    <property type="entry name" value="Peptidase_S8/S53_dom"/>
</dbReference>
<dbReference type="Pfam" id="PF00082">
    <property type="entry name" value="Peptidase_S8"/>
    <property type="match status" value="1"/>
</dbReference>
<dbReference type="GO" id="GO:0004252">
    <property type="term" value="F:serine-type endopeptidase activity"/>
    <property type="evidence" value="ECO:0007669"/>
    <property type="project" value="UniProtKB-UniRule"/>
</dbReference>
<dbReference type="PANTHER" id="PTHR43806">
    <property type="entry name" value="PEPTIDASE S8"/>
    <property type="match status" value="1"/>
</dbReference>
<dbReference type="Gene3D" id="3.40.50.200">
    <property type="entry name" value="Peptidase S8/S53 domain"/>
    <property type="match status" value="1"/>
</dbReference>
<feature type="domain" description="DUF7580" evidence="8">
    <location>
        <begin position="268"/>
        <end position="583"/>
    </location>
</feature>
<evidence type="ECO:0000313" key="9">
    <source>
        <dbReference type="EMBL" id="RDW84229.1"/>
    </source>
</evidence>
<dbReference type="InterPro" id="IPR056002">
    <property type="entry name" value="DUF7580"/>
</dbReference>
<evidence type="ECO:0000256" key="1">
    <source>
        <dbReference type="ARBA" id="ARBA00011073"/>
    </source>
</evidence>
<feature type="active site" description="Charge relay system" evidence="5">
    <location>
        <position position="873"/>
    </location>
</feature>
<dbReference type="Proteomes" id="UP000256645">
    <property type="component" value="Unassembled WGS sequence"/>
</dbReference>
<dbReference type="Pfam" id="PF24476">
    <property type="entry name" value="DUF7580"/>
    <property type="match status" value="1"/>
</dbReference>
<dbReference type="STRING" id="1849047.A0A3D8SD40"/>
<evidence type="ECO:0000256" key="3">
    <source>
        <dbReference type="ARBA" id="ARBA00022801"/>
    </source>
</evidence>
<dbReference type="SUPFAM" id="SSF52743">
    <property type="entry name" value="Subtilisin-like"/>
    <property type="match status" value="1"/>
</dbReference>
<dbReference type="EMBL" id="PDLM01000002">
    <property type="protein sequence ID" value="RDW84229.1"/>
    <property type="molecule type" value="Genomic_DNA"/>
</dbReference>
<dbReference type="PROSITE" id="PS51892">
    <property type="entry name" value="SUBTILASE"/>
    <property type="match status" value="1"/>
</dbReference>
<proteinExistence type="inferred from homology"/>